<sequence length="59" mass="6399">MIIFRVTTGRSWMMKTPQTEAAAVSNPIRYSCLRITSVKATTGVVAHTSSKRGNSGVSR</sequence>
<gene>
    <name evidence="1" type="ORF">FA15DRAFT_391138</name>
</gene>
<name>A0A5C3KW13_COPMA</name>
<evidence type="ECO:0000313" key="2">
    <source>
        <dbReference type="Proteomes" id="UP000307440"/>
    </source>
</evidence>
<protein>
    <submittedName>
        <fullName evidence="1">Uncharacterized protein</fullName>
    </submittedName>
</protein>
<evidence type="ECO:0000313" key="1">
    <source>
        <dbReference type="EMBL" id="TFK24839.1"/>
    </source>
</evidence>
<dbReference type="AlphaFoldDB" id="A0A5C3KW13"/>
<keyword evidence="2" id="KW-1185">Reference proteome</keyword>
<accession>A0A5C3KW13</accession>
<organism evidence="1 2">
    <name type="scientific">Coprinopsis marcescibilis</name>
    <name type="common">Agaric fungus</name>
    <name type="synonym">Psathyrella marcescibilis</name>
    <dbReference type="NCBI Taxonomy" id="230819"/>
    <lineage>
        <taxon>Eukaryota</taxon>
        <taxon>Fungi</taxon>
        <taxon>Dikarya</taxon>
        <taxon>Basidiomycota</taxon>
        <taxon>Agaricomycotina</taxon>
        <taxon>Agaricomycetes</taxon>
        <taxon>Agaricomycetidae</taxon>
        <taxon>Agaricales</taxon>
        <taxon>Agaricineae</taxon>
        <taxon>Psathyrellaceae</taxon>
        <taxon>Coprinopsis</taxon>
    </lineage>
</organism>
<dbReference type="EMBL" id="ML210194">
    <property type="protein sequence ID" value="TFK24839.1"/>
    <property type="molecule type" value="Genomic_DNA"/>
</dbReference>
<reference evidence="1 2" key="1">
    <citation type="journal article" date="2019" name="Nat. Ecol. Evol.">
        <title>Megaphylogeny resolves global patterns of mushroom evolution.</title>
        <authorList>
            <person name="Varga T."/>
            <person name="Krizsan K."/>
            <person name="Foldi C."/>
            <person name="Dima B."/>
            <person name="Sanchez-Garcia M."/>
            <person name="Sanchez-Ramirez S."/>
            <person name="Szollosi G.J."/>
            <person name="Szarkandi J.G."/>
            <person name="Papp V."/>
            <person name="Albert L."/>
            <person name="Andreopoulos W."/>
            <person name="Angelini C."/>
            <person name="Antonin V."/>
            <person name="Barry K.W."/>
            <person name="Bougher N.L."/>
            <person name="Buchanan P."/>
            <person name="Buyck B."/>
            <person name="Bense V."/>
            <person name="Catcheside P."/>
            <person name="Chovatia M."/>
            <person name="Cooper J."/>
            <person name="Damon W."/>
            <person name="Desjardin D."/>
            <person name="Finy P."/>
            <person name="Geml J."/>
            <person name="Haridas S."/>
            <person name="Hughes K."/>
            <person name="Justo A."/>
            <person name="Karasinski D."/>
            <person name="Kautmanova I."/>
            <person name="Kiss B."/>
            <person name="Kocsube S."/>
            <person name="Kotiranta H."/>
            <person name="LaButti K.M."/>
            <person name="Lechner B.E."/>
            <person name="Liimatainen K."/>
            <person name="Lipzen A."/>
            <person name="Lukacs Z."/>
            <person name="Mihaltcheva S."/>
            <person name="Morgado L.N."/>
            <person name="Niskanen T."/>
            <person name="Noordeloos M.E."/>
            <person name="Ohm R.A."/>
            <person name="Ortiz-Santana B."/>
            <person name="Ovrebo C."/>
            <person name="Racz N."/>
            <person name="Riley R."/>
            <person name="Savchenko A."/>
            <person name="Shiryaev A."/>
            <person name="Soop K."/>
            <person name="Spirin V."/>
            <person name="Szebenyi C."/>
            <person name="Tomsovsky M."/>
            <person name="Tulloss R.E."/>
            <person name="Uehling J."/>
            <person name="Grigoriev I.V."/>
            <person name="Vagvolgyi C."/>
            <person name="Papp T."/>
            <person name="Martin F.M."/>
            <person name="Miettinen O."/>
            <person name="Hibbett D.S."/>
            <person name="Nagy L.G."/>
        </authorList>
    </citation>
    <scope>NUCLEOTIDE SEQUENCE [LARGE SCALE GENOMIC DNA]</scope>
    <source>
        <strain evidence="1 2">CBS 121175</strain>
    </source>
</reference>
<dbReference type="Proteomes" id="UP000307440">
    <property type="component" value="Unassembled WGS sequence"/>
</dbReference>
<proteinExistence type="predicted"/>